<dbReference type="AlphaFoldDB" id="A0A388MDX7"/>
<feature type="region of interest" description="Disordered" evidence="1">
    <location>
        <begin position="241"/>
        <end position="269"/>
    </location>
</feature>
<feature type="compositionally biased region" description="Gly residues" evidence="1">
    <location>
        <begin position="46"/>
        <end position="61"/>
    </location>
</feature>
<feature type="compositionally biased region" description="Basic residues" evidence="1">
    <location>
        <begin position="29"/>
        <end position="38"/>
    </location>
</feature>
<accession>A0A388MDX7</accession>
<gene>
    <name evidence="2" type="ORF">CBR_g57009</name>
</gene>
<dbReference type="Gramene" id="GBG92766">
    <property type="protein sequence ID" value="GBG92766"/>
    <property type="gene ID" value="CBR_g57009"/>
</dbReference>
<reference evidence="2 3" key="1">
    <citation type="journal article" date="2018" name="Cell">
        <title>The Chara Genome: Secondary Complexity and Implications for Plant Terrestrialization.</title>
        <authorList>
            <person name="Nishiyama T."/>
            <person name="Sakayama H."/>
            <person name="Vries J.D."/>
            <person name="Buschmann H."/>
            <person name="Saint-Marcoux D."/>
            <person name="Ullrich K.K."/>
            <person name="Haas F.B."/>
            <person name="Vanderstraeten L."/>
            <person name="Becker D."/>
            <person name="Lang D."/>
            <person name="Vosolsobe S."/>
            <person name="Rombauts S."/>
            <person name="Wilhelmsson P.K.I."/>
            <person name="Janitza P."/>
            <person name="Kern R."/>
            <person name="Heyl A."/>
            <person name="Rumpler F."/>
            <person name="Villalobos L.I.A.C."/>
            <person name="Clay J.M."/>
            <person name="Skokan R."/>
            <person name="Toyoda A."/>
            <person name="Suzuki Y."/>
            <person name="Kagoshima H."/>
            <person name="Schijlen E."/>
            <person name="Tajeshwar N."/>
            <person name="Catarino B."/>
            <person name="Hetherington A.J."/>
            <person name="Saltykova A."/>
            <person name="Bonnot C."/>
            <person name="Breuninger H."/>
            <person name="Symeonidi A."/>
            <person name="Radhakrishnan G.V."/>
            <person name="Van Nieuwerburgh F."/>
            <person name="Deforce D."/>
            <person name="Chang C."/>
            <person name="Karol K.G."/>
            <person name="Hedrich R."/>
            <person name="Ulvskov P."/>
            <person name="Glockner G."/>
            <person name="Delwiche C.F."/>
            <person name="Petrasek J."/>
            <person name="Van de Peer Y."/>
            <person name="Friml J."/>
            <person name="Beilby M."/>
            <person name="Dolan L."/>
            <person name="Kohara Y."/>
            <person name="Sugano S."/>
            <person name="Fujiyama A."/>
            <person name="Delaux P.-M."/>
            <person name="Quint M."/>
            <person name="TheiBen G."/>
            <person name="Hagemann M."/>
            <person name="Harholt J."/>
            <person name="Dunand C."/>
            <person name="Zachgo S."/>
            <person name="Langdale J."/>
            <person name="Maumus F."/>
            <person name="Straeten D.V.D."/>
            <person name="Gould S.B."/>
            <person name="Rensing S.A."/>
        </authorList>
    </citation>
    <scope>NUCLEOTIDE SEQUENCE [LARGE SCALE GENOMIC DNA]</scope>
    <source>
        <strain evidence="2 3">S276</strain>
    </source>
</reference>
<evidence type="ECO:0000313" key="2">
    <source>
        <dbReference type="EMBL" id="GBG92766.1"/>
    </source>
</evidence>
<feature type="compositionally biased region" description="Basic and acidic residues" evidence="1">
    <location>
        <begin position="244"/>
        <end position="259"/>
    </location>
</feature>
<protein>
    <submittedName>
        <fullName evidence="2">Uncharacterized protein</fullName>
    </submittedName>
</protein>
<proteinExistence type="predicted"/>
<evidence type="ECO:0000256" key="1">
    <source>
        <dbReference type="SAM" id="MobiDB-lite"/>
    </source>
</evidence>
<sequence length="269" mass="30508">MSVQLRPYSGARTILPSCGFRGLKLTKQPNHKNRRHKDLKLSRQGQGRGKARGNGGRGGVESGNVSEILMEEEMGNGTLQGVREAKKMNKDMAEEEDWRNAICRHCAQKWHMISTNIDGDVYDKFGDYIDLTILGGMRKEAILRANGSNASAPPTMFRIWQEEDTLPRIRIEGLGENEVEQKMRADAVRRAIVVESNNEEQEDYRIEAGRTLERMEDLVAKIKDIKDSCTIYVKRLRSGKGRGRWLDTSDNHDKREERGWANGSSSESD</sequence>
<feature type="region of interest" description="Disordered" evidence="1">
    <location>
        <begin position="22"/>
        <end position="62"/>
    </location>
</feature>
<keyword evidence="3" id="KW-1185">Reference proteome</keyword>
<name>A0A388MDX7_CHABU</name>
<evidence type="ECO:0000313" key="3">
    <source>
        <dbReference type="Proteomes" id="UP000265515"/>
    </source>
</evidence>
<dbReference type="Proteomes" id="UP000265515">
    <property type="component" value="Unassembled WGS sequence"/>
</dbReference>
<comment type="caution">
    <text evidence="2">The sequence shown here is derived from an EMBL/GenBank/DDBJ whole genome shotgun (WGS) entry which is preliminary data.</text>
</comment>
<dbReference type="EMBL" id="BFEA01001130">
    <property type="protein sequence ID" value="GBG92766.1"/>
    <property type="molecule type" value="Genomic_DNA"/>
</dbReference>
<organism evidence="2 3">
    <name type="scientific">Chara braunii</name>
    <name type="common">Braun's stonewort</name>
    <dbReference type="NCBI Taxonomy" id="69332"/>
    <lineage>
        <taxon>Eukaryota</taxon>
        <taxon>Viridiplantae</taxon>
        <taxon>Streptophyta</taxon>
        <taxon>Charophyceae</taxon>
        <taxon>Charales</taxon>
        <taxon>Characeae</taxon>
        <taxon>Chara</taxon>
    </lineage>
</organism>